<dbReference type="EMBL" id="JAXCGZ010005736">
    <property type="protein sequence ID" value="KAK7080967.1"/>
    <property type="molecule type" value="Genomic_DNA"/>
</dbReference>
<keyword evidence="4" id="KW-1185">Reference proteome</keyword>
<feature type="transmembrane region" description="Helical" evidence="1">
    <location>
        <begin position="62"/>
        <end position="84"/>
    </location>
</feature>
<accession>A0AAN8XAV7</accession>
<evidence type="ECO:0000256" key="2">
    <source>
        <dbReference type="SAM" id="SignalP"/>
    </source>
</evidence>
<feature type="chain" id="PRO_5042863064" evidence="2">
    <location>
        <begin position="23"/>
        <end position="85"/>
    </location>
</feature>
<name>A0AAN8XAV7_HALRR</name>
<keyword evidence="1" id="KW-1133">Transmembrane helix</keyword>
<gene>
    <name evidence="3" type="ORF">SK128_018977</name>
</gene>
<proteinExistence type="predicted"/>
<dbReference type="AlphaFoldDB" id="A0AAN8XAV7"/>
<dbReference type="Proteomes" id="UP001381693">
    <property type="component" value="Unassembled WGS sequence"/>
</dbReference>
<reference evidence="3 4" key="1">
    <citation type="submission" date="2023-11" db="EMBL/GenBank/DDBJ databases">
        <title>Halocaridina rubra genome assembly.</title>
        <authorList>
            <person name="Smith C."/>
        </authorList>
    </citation>
    <scope>NUCLEOTIDE SEQUENCE [LARGE SCALE GENOMIC DNA]</scope>
    <source>
        <strain evidence="3">EP-1</strain>
        <tissue evidence="3">Whole</tissue>
    </source>
</reference>
<organism evidence="3 4">
    <name type="scientific">Halocaridina rubra</name>
    <name type="common">Hawaiian red shrimp</name>
    <dbReference type="NCBI Taxonomy" id="373956"/>
    <lineage>
        <taxon>Eukaryota</taxon>
        <taxon>Metazoa</taxon>
        <taxon>Ecdysozoa</taxon>
        <taxon>Arthropoda</taxon>
        <taxon>Crustacea</taxon>
        <taxon>Multicrustacea</taxon>
        <taxon>Malacostraca</taxon>
        <taxon>Eumalacostraca</taxon>
        <taxon>Eucarida</taxon>
        <taxon>Decapoda</taxon>
        <taxon>Pleocyemata</taxon>
        <taxon>Caridea</taxon>
        <taxon>Atyoidea</taxon>
        <taxon>Atyidae</taxon>
        <taxon>Halocaridina</taxon>
    </lineage>
</organism>
<keyword evidence="1" id="KW-0812">Transmembrane</keyword>
<evidence type="ECO:0000313" key="4">
    <source>
        <dbReference type="Proteomes" id="UP001381693"/>
    </source>
</evidence>
<keyword evidence="2" id="KW-0732">Signal</keyword>
<protein>
    <submittedName>
        <fullName evidence="3">Uncharacterized protein</fullName>
    </submittedName>
</protein>
<evidence type="ECO:0000313" key="3">
    <source>
        <dbReference type="EMBL" id="KAK7080967.1"/>
    </source>
</evidence>
<feature type="signal peptide" evidence="2">
    <location>
        <begin position="1"/>
        <end position="22"/>
    </location>
</feature>
<sequence>MAANRFLFAIGVIATIVVLVKAAALPAPDADPEAKPEPFMGGMGLYSMLYPLLMSSMYGYGMYGLGGLGMMGMYGMGGLGFGLLW</sequence>
<comment type="caution">
    <text evidence="3">The sequence shown here is derived from an EMBL/GenBank/DDBJ whole genome shotgun (WGS) entry which is preliminary data.</text>
</comment>
<evidence type="ECO:0000256" key="1">
    <source>
        <dbReference type="SAM" id="Phobius"/>
    </source>
</evidence>
<keyword evidence="1" id="KW-0472">Membrane</keyword>